<gene>
    <name evidence="3" type="primary">groES</name>
    <name evidence="3" type="synonym">groS</name>
    <name evidence="5" type="ORF">UV11_C0033G0006</name>
</gene>
<sequence>MTKIKPLSDRVLIEPLSAEEKAGKTKYGIVIPDTAEKERPEQGRVIAVGEGKYDNGKLIKPTVKKGQKVLFSKYGPSEIKVDGREYLICREEDILAIIE</sequence>
<dbReference type="SMART" id="SM00883">
    <property type="entry name" value="Cpn10"/>
    <property type="match status" value="1"/>
</dbReference>
<dbReference type="PANTHER" id="PTHR10772">
    <property type="entry name" value="10 KDA HEAT SHOCK PROTEIN"/>
    <property type="match status" value="1"/>
</dbReference>
<comment type="similarity">
    <text evidence="1 3 4">Belongs to the GroES chaperonin family.</text>
</comment>
<evidence type="ECO:0000313" key="6">
    <source>
        <dbReference type="Proteomes" id="UP000034036"/>
    </source>
</evidence>
<dbReference type="GO" id="GO:0051087">
    <property type="term" value="F:protein-folding chaperone binding"/>
    <property type="evidence" value="ECO:0007669"/>
    <property type="project" value="TreeGrafter"/>
</dbReference>
<accession>A0A0G1BIR2</accession>
<protein>
    <recommendedName>
        <fullName evidence="3">Co-chaperonin GroES</fullName>
    </recommendedName>
    <alternativeName>
        <fullName evidence="3">10 kDa chaperonin</fullName>
    </alternativeName>
    <alternativeName>
        <fullName evidence="3">Chaperonin-10</fullName>
        <shortName evidence="3">Cpn10</shortName>
    </alternativeName>
</protein>
<comment type="caution">
    <text evidence="5">The sequence shown here is derived from an EMBL/GenBank/DDBJ whole genome shotgun (WGS) entry which is preliminary data.</text>
</comment>
<dbReference type="HAMAP" id="MF_00580">
    <property type="entry name" value="CH10"/>
    <property type="match status" value="1"/>
</dbReference>
<comment type="subunit">
    <text evidence="3">Heptamer of 7 subunits arranged in a ring. Interacts with the chaperonin GroEL.</text>
</comment>
<comment type="subcellular location">
    <subcellularLocation>
        <location evidence="3">Cytoplasm</location>
    </subcellularLocation>
</comment>
<organism evidence="5 6">
    <name type="scientific">Candidatus Giovannonibacteria bacterium GW2011_GWF2_42_19</name>
    <dbReference type="NCBI Taxonomy" id="1618659"/>
    <lineage>
        <taxon>Bacteria</taxon>
        <taxon>Candidatus Giovannoniibacteriota</taxon>
    </lineage>
</organism>
<proteinExistence type="inferred from homology"/>
<dbReference type="InterPro" id="IPR011032">
    <property type="entry name" value="GroES-like_sf"/>
</dbReference>
<dbReference type="InterPro" id="IPR037124">
    <property type="entry name" value="Chaperonin_GroES_sf"/>
</dbReference>
<dbReference type="SUPFAM" id="SSF50129">
    <property type="entry name" value="GroES-like"/>
    <property type="match status" value="1"/>
</dbReference>
<name>A0A0G1BIR2_9BACT</name>
<dbReference type="AlphaFoldDB" id="A0A0G1BIR2"/>
<dbReference type="GO" id="GO:0005524">
    <property type="term" value="F:ATP binding"/>
    <property type="evidence" value="ECO:0007669"/>
    <property type="project" value="InterPro"/>
</dbReference>
<dbReference type="Proteomes" id="UP000034036">
    <property type="component" value="Unassembled WGS sequence"/>
</dbReference>
<evidence type="ECO:0000256" key="3">
    <source>
        <dbReference type="HAMAP-Rule" id="MF_00580"/>
    </source>
</evidence>
<evidence type="ECO:0000256" key="2">
    <source>
        <dbReference type="ARBA" id="ARBA00023186"/>
    </source>
</evidence>
<keyword evidence="2 3" id="KW-0143">Chaperone</keyword>
<dbReference type="Gene3D" id="2.30.33.40">
    <property type="entry name" value="GroES chaperonin"/>
    <property type="match status" value="1"/>
</dbReference>
<dbReference type="FunFam" id="2.30.33.40:FF:000001">
    <property type="entry name" value="10 kDa chaperonin"/>
    <property type="match status" value="1"/>
</dbReference>
<evidence type="ECO:0000256" key="1">
    <source>
        <dbReference type="ARBA" id="ARBA00006975"/>
    </source>
</evidence>
<dbReference type="NCBIfam" id="NF001531">
    <property type="entry name" value="PRK00364.2-2"/>
    <property type="match status" value="1"/>
</dbReference>
<dbReference type="GO" id="GO:0051082">
    <property type="term" value="F:unfolded protein binding"/>
    <property type="evidence" value="ECO:0007669"/>
    <property type="project" value="TreeGrafter"/>
</dbReference>
<dbReference type="PATRIC" id="fig|1618659.3.peg.865"/>
<dbReference type="PRINTS" id="PR00297">
    <property type="entry name" value="CHAPERONIN10"/>
</dbReference>
<evidence type="ECO:0000256" key="4">
    <source>
        <dbReference type="RuleBase" id="RU000535"/>
    </source>
</evidence>
<comment type="function">
    <text evidence="3 4">Together with the chaperonin GroEL, plays an essential role in assisting protein folding. The GroEL-GroES system forms a nano-cage that allows encapsulation of the non-native substrate proteins and provides a physical environment optimized to promote and accelerate protein folding. GroES binds to the apical surface of the GroEL ring, thereby capping the opening of the GroEL channel.</text>
</comment>
<dbReference type="CDD" id="cd00320">
    <property type="entry name" value="cpn10"/>
    <property type="match status" value="1"/>
</dbReference>
<reference evidence="5 6" key="1">
    <citation type="journal article" date="2015" name="Nature">
        <title>rRNA introns, odd ribosomes, and small enigmatic genomes across a large radiation of phyla.</title>
        <authorList>
            <person name="Brown C.T."/>
            <person name="Hug L.A."/>
            <person name="Thomas B.C."/>
            <person name="Sharon I."/>
            <person name="Castelle C.J."/>
            <person name="Singh A."/>
            <person name="Wilkins M.J."/>
            <person name="Williams K.H."/>
            <person name="Banfield J.F."/>
        </authorList>
    </citation>
    <scope>NUCLEOTIDE SEQUENCE [LARGE SCALE GENOMIC DNA]</scope>
</reference>
<dbReference type="STRING" id="1618659.UV11_C0033G0006"/>
<dbReference type="PANTHER" id="PTHR10772:SF63">
    <property type="entry name" value="20 KDA CHAPERONIN, CHLOROPLASTIC"/>
    <property type="match status" value="1"/>
</dbReference>
<evidence type="ECO:0000313" key="5">
    <source>
        <dbReference type="EMBL" id="KKS46166.1"/>
    </source>
</evidence>
<dbReference type="EMBL" id="LCDF01000033">
    <property type="protein sequence ID" value="KKS46166.1"/>
    <property type="molecule type" value="Genomic_DNA"/>
</dbReference>
<dbReference type="InterPro" id="IPR020818">
    <property type="entry name" value="Chaperonin_GroES"/>
</dbReference>
<dbReference type="GO" id="GO:0005737">
    <property type="term" value="C:cytoplasm"/>
    <property type="evidence" value="ECO:0007669"/>
    <property type="project" value="UniProtKB-SubCell"/>
</dbReference>
<dbReference type="GO" id="GO:0044183">
    <property type="term" value="F:protein folding chaperone"/>
    <property type="evidence" value="ECO:0007669"/>
    <property type="project" value="InterPro"/>
</dbReference>
<keyword evidence="3" id="KW-0963">Cytoplasm</keyword>
<dbReference type="GO" id="GO:0046872">
    <property type="term" value="F:metal ion binding"/>
    <property type="evidence" value="ECO:0007669"/>
    <property type="project" value="TreeGrafter"/>
</dbReference>
<dbReference type="Pfam" id="PF00166">
    <property type="entry name" value="Cpn10"/>
    <property type="match status" value="1"/>
</dbReference>